<name>A0A3B0WNC6_9ZZZZ</name>
<accession>A0A3B0WNC6</accession>
<organism evidence="1">
    <name type="scientific">hydrothermal vent metagenome</name>
    <dbReference type="NCBI Taxonomy" id="652676"/>
    <lineage>
        <taxon>unclassified sequences</taxon>
        <taxon>metagenomes</taxon>
        <taxon>ecological metagenomes</taxon>
    </lineage>
</organism>
<gene>
    <name evidence="1" type="ORF">MNBD_GAMMA07-1035</name>
</gene>
<dbReference type="EMBL" id="UOFF01000400">
    <property type="protein sequence ID" value="VAW57465.1"/>
    <property type="molecule type" value="Genomic_DNA"/>
</dbReference>
<proteinExistence type="predicted"/>
<dbReference type="AlphaFoldDB" id="A0A3B0WNC6"/>
<reference evidence="1" key="1">
    <citation type="submission" date="2018-06" db="EMBL/GenBank/DDBJ databases">
        <authorList>
            <person name="Zhirakovskaya E."/>
        </authorList>
    </citation>
    <scope>NUCLEOTIDE SEQUENCE</scope>
</reference>
<evidence type="ECO:0000313" key="1">
    <source>
        <dbReference type="EMBL" id="VAW57465.1"/>
    </source>
</evidence>
<sequence>MADRNALIKELIAMQKKFIEDEHKNGFNAKNYFTPEAGSVLDGYRGTFMDKSMELVDAAHADKGSKR</sequence>
<protein>
    <submittedName>
        <fullName evidence="1">Uncharacterized protein</fullName>
    </submittedName>
</protein>